<keyword evidence="7" id="KW-1185">Reference proteome</keyword>
<evidence type="ECO:0000256" key="3">
    <source>
        <dbReference type="ARBA" id="ARBA00022829"/>
    </source>
</evidence>
<dbReference type="PANTHER" id="PTHR34298:SF2">
    <property type="entry name" value="SEGREGATION AND CONDENSATION PROTEIN B"/>
    <property type="match status" value="1"/>
</dbReference>
<keyword evidence="3" id="KW-0159">Chromosome partition</keyword>
<feature type="compositionally biased region" description="Polar residues" evidence="5">
    <location>
        <begin position="213"/>
        <end position="222"/>
    </location>
</feature>
<dbReference type="InterPro" id="IPR036388">
    <property type="entry name" value="WH-like_DNA-bd_sf"/>
</dbReference>
<dbReference type="Proteomes" id="UP000000393">
    <property type="component" value="Chromosome"/>
</dbReference>
<evidence type="ECO:0000313" key="7">
    <source>
        <dbReference type="Proteomes" id="UP000000393"/>
    </source>
</evidence>
<dbReference type="InterPro" id="IPR036390">
    <property type="entry name" value="WH_DNA-bd_sf"/>
</dbReference>
<protein>
    <submittedName>
        <fullName evidence="6">Chromosome segregation and condensation protein, ScpB</fullName>
    </submittedName>
</protein>
<sequence>MSEVCSLKNIIEAVLLAADRPLTIEQLSKLFDEGMQPSRSQIGNILEELAVDWRNSGIELKEIHSGYRFQARRELSPWISRLWEERPSRYSRAFLETLALIAYRQPITRGEIEEIRGVSVSSSIMKTLQEREWIKVLGHREVPGRPTLYGTTRKFLDQFNLRSLDELPSLAEVKTLGESQIVLTVVEGGLSKEGVVLEKGPSPSKKFLAESTLAPNETSQKQ</sequence>
<dbReference type="STRING" id="105559.Nwat_1992"/>
<feature type="region of interest" description="Disordered" evidence="5">
    <location>
        <begin position="197"/>
        <end position="222"/>
    </location>
</feature>
<evidence type="ECO:0000256" key="4">
    <source>
        <dbReference type="ARBA" id="ARBA00023306"/>
    </source>
</evidence>
<dbReference type="SUPFAM" id="SSF46785">
    <property type="entry name" value="Winged helix' DNA-binding domain"/>
    <property type="match status" value="2"/>
</dbReference>
<dbReference type="GO" id="GO:0051304">
    <property type="term" value="P:chromosome separation"/>
    <property type="evidence" value="ECO:0007669"/>
    <property type="project" value="InterPro"/>
</dbReference>
<dbReference type="Gene3D" id="1.10.10.10">
    <property type="entry name" value="Winged helix-like DNA-binding domain superfamily/Winged helix DNA-binding domain"/>
    <property type="match status" value="2"/>
</dbReference>
<dbReference type="HOGENOM" id="CLU_045647_5_2_6"/>
<dbReference type="NCBIfam" id="TIGR00281">
    <property type="entry name" value="SMC-Scp complex subunit ScpB"/>
    <property type="match status" value="1"/>
</dbReference>
<dbReference type="InterPro" id="IPR005234">
    <property type="entry name" value="ScpB_csome_segregation"/>
</dbReference>
<dbReference type="eggNOG" id="COG1386">
    <property type="taxonomic scope" value="Bacteria"/>
</dbReference>
<dbReference type="EMBL" id="CP002086">
    <property type="protein sequence ID" value="ADJ28827.1"/>
    <property type="molecule type" value="Genomic_DNA"/>
</dbReference>
<evidence type="ECO:0000256" key="1">
    <source>
        <dbReference type="ARBA" id="ARBA00022490"/>
    </source>
</evidence>
<proteinExistence type="predicted"/>
<dbReference type="RefSeq" id="WP_013220918.1">
    <property type="nucleotide sequence ID" value="NC_014315.1"/>
</dbReference>
<dbReference type="GO" id="GO:0051301">
    <property type="term" value="P:cell division"/>
    <property type="evidence" value="ECO:0007669"/>
    <property type="project" value="UniProtKB-KW"/>
</dbReference>
<organism evidence="6 7">
    <name type="scientific">Nitrosococcus watsoni (strain C-113)</name>
    <dbReference type="NCBI Taxonomy" id="105559"/>
    <lineage>
        <taxon>Bacteria</taxon>
        <taxon>Pseudomonadati</taxon>
        <taxon>Pseudomonadota</taxon>
        <taxon>Gammaproteobacteria</taxon>
        <taxon>Chromatiales</taxon>
        <taxon>Chromatiaceae</taxon>
        <taxon>Nitrosococcus</taxon>
    </lineage>
</organism>
<gene>
    <name evidence="6" type="ordered locus">Nwat_1992</name>
</gene>
<dbReference type="OrthoDB" id="9806226at2"/>
<keyword evidence="1" id="KW-0963">Cytoplasm</keyword>
<accession>D8K7F0</accession>
<dbReference type="PANTHER" id="PTHR34298">
    <property type="entry name" value="SEGREGATION AND CONDENSATION PROTEIN B"/>
    <property type="match status" value="1"/>
</dbReference>
<name>D8K7F0_NITWC</name>
<dbReference type="Pfam" id="PF04079">
    <property type="entry name" value="SMC_ScpB"/>
    <property type="match status" value="1"/>
</dbReference>
<dbReference type="KEGG" id="nwa:Nwat_1992"/>
<dbReference type="AlphaFoldDB" id="D8K7F0"/>
<keyword evidence="2" id="KW-0132">Cell division</keyword>
<reference evidence="6 7" key="1">
    <citation type="submission" date="2010-06" db="EMBL/GenBank/DDBJ databases">
        <title>Complete sequence of chromosome of Nitrosococcus watsoni C-113.</title>
        <authorList>
            <consortium name="US DOE Joint Genome Institute"/>
            <person name="Lucas S."/>
            <person name="Copeland A."/>
            <person name="Lapidus A."/>
            <person name="Cheng J.-F."/>
            <person name="Bruce D."/>
            <person name="Goodwin L."/>
            <person name="Pitluck S."/>
            <person name="Malfatti S.A."/>
            <person name="Chain P.S.G."/>
            <person name="Land M."/>
            <person name="Hauser L."/>
            <person name="Kyrpides N."/>
            <person name="Ivanova N."/>
            <person name="Cambell M.A."/>
            <person name="Heidelberg J.F."/>
            <person name="Klotz M.G."/>
            <person name="Woyke T."/>
        </authorList>
    </citation>
    <scope>NUCLEOTIDE SEQUENCE [LARGE SCALE GENOMIC DNA]</scope>
    <source>
        <strain evidence="6 7">C-113</strain>
    </source>
</reference>
<keyword evidence="4" id="KW-0131">Cell cycle</keyword>
<evidence type="ECO:0000313" key="6">
    <source>
        <dbReference type="EMBL" id="ADJ28827.1"/>
    </source>
</evidence>
<evidence type="ECO:0000256" key="2">
    <source>
        <dbReference type="ARBA" id="ARBA00022618"/>
    </source>
</evidence>
<evidence type="ECO:0000256" key="5">
    <source>
        <dbReference type="SAM" id="MobiDB-lite"/>
    </source>
</evidence>